<gene>
    <name evidence="2" type="primary">L1re1_97</name>
    <name evidence="2" type="ORF">FOF47_R04979</name>
</gene>
<feature type="domain" description="L1 transposable element RRM" evidence="1">
    <location>
        <begin position="107"/>
        <end position="147"/>
    </location>
</feature>
<dbReference type="Gene3D" id="3.30.70.1820">
    <property type="entry name" value="L1 transposable element, RRM domain"/>
    <property type="match status" value="1"/>
</dbReference>
<dbReference type="InterPro" id="IPR004244">
    <property type="entry name" value="Transposase_22"/>
</dbReference>
<evidence type="ECO:0000313" key="2">
    <source>
        <dbReference type="EMBL" id="KAF0878760.1"/>
    </source>
</evidence>
<feature type="non-terminal residue" evidence="2">
    <location>
        <position position="149"/>
    </location>
</feature>
<organism evidence="2 3">
    <name type="scientific">Crocuta crocuta</name>
    <name type="common">Spotted hyena</name>
    <dbReference type="NCBI Taxonomy" id="9678"/>
    <lineage>
        <taxon>Eukaryota</taxon>
        <taxon>Metazoa</taxon>
        <taxon>Chordata</taxon>
        <taxon>Craniata</taxon>
        <taxon>Vertebrata</taxon>
        <taxon>Euteleostomi</taxon>
        <taxon>Mammalia</taxon>
        <taxon>Eutheria</taxon>
        <taxon>Laurasiatheria</taxon>
        <taxon>Carnivora</taxon>
        <taxon>Feliformia</taxon>
        <taxon>Hyaenidae</taxon>
        <taxon>Crocuta</taxon>
    </lineage>
</organism>
<dbReference type="InterPro" id="IPR043636">
    <property type="entry name" value="L1_RRM_dom"/>
</dbReference>
<dbReference type="AlphaFoldDB" id="A0A6G1AT39"/>
<protein>
    <submittedName>
        <fullName evidence="2">LORF1 protein</fullName>
    </submittedName>
</protein>
<sequence length="149" mass="17378">ILRTFTRLKKRVEDFRETLTTEIKHLKKNQSGMKHAITEIGNRFDSMNTRLEEADELVSEREDKIMGHNEAKPKRENYGIEERLGELRDTIKYNNIFIIGILGDREKRAENLLEGIIAENSSNLGKETDIQIQETQRTPIKINKSRPMP</sequence>
<comment type="caution">
    <text evidence="2">The sequence shown here is derived from an EMBL/GenBank/DDBJ whole genome shotgun (WGS) entry which is preliminary data.</text>
</comment>
<dbReference type="Proteomes" id="UP000475037">
    <property type="component" value="Unassembled WGS sequence"/>
</dbReference>
<dbReference type="PANTHER" id="PTHR11505">
    <property type="entry name" value="L1 TRANSPOSABLE ELEMENT-RELATED"/>
    <property type="match status" value="1"/>
</dbReference>
<keyword evidence="3" id="KW-1185">Reference proteome</keyword>
<feature type="non-terminal residue" evidence="2">
    <location>
        <position position="1"/>
    </location>
</feature>
<dbReference type="EMBL" id="VOAJ01003730">
    <property type="protein sequence ID" value="KAF0878760.1"/>
    <property type="molecule type" value="Genomic_DNA"/>
</dbReference>
<evidence type="ECO:0000313" key="3">
    <source>
        <dbReference type="Proteomes" id="UP000475037"/>
    </source>
</evidence>
<reference evidence="2 3" key="1">
    <citation type="submission" date="2019-11" db="EMBL/GenBank/DDBJ databases">
        <authorList>
            <person name="Yang C."/>
            <person name="Li F."/>
        </authorList>
    </citation>
    <scope>NUCLEOTIDE SEQUENCE [LARGE SCALE GENOMIC DNA]</scope>
    <source>
        <strain evidence="2">KB4526</strain>
        <tissue evidence="2">Muscle</tissue>
    </source>
</reference>
<proteinExistence type="predicted"/>
<evidence type="ECO:0000259" key="1">
    <source>
        <dbReference type="Pfam" id="PF02994"/>
    </source>
</evidence>
<accession>A0A6G1AT39</accession>
<name>A0A6G1AT39_CROCR</name>
<dbReference type="Pfam" id="PF02994">
    <property type="entry name" value="Transposase_22"/>
    <property type="match status" value="1"/>
</dbReference>